<keyword evidence="9" id="KW-1185">Reference proteome</keyword>
<dbReference type="EMBL" id="NHRJ02000022">
    <property type="protein sequence ID" value="PZE19065.1"/>
    <property type="molecule type" value="Genomic_DNA"/>
</dbReference>
<dbReference type="PANTHER" id="PTHR45453:SF1">
    <property type="entry name" value="PHOSPHATE REGULON SENSOR PROTEIN PHOR"/>
    <property type="match status" value="1"/>
</dbReference>
<keyword evidence="8" id="KW-0067">ATP-binding</keyword>
<keyword evidence="3" id="KW-0597">Phosphoprotein</keyword>
<evidence type="ECO:0000256" key="5">
    <source>
        <dbReference type="ARBA" id="ARBA00022777"/>
    </source>
</evidence>
<name>A0A2W1NHP7_PAEXE</name>
<dbReference type="Proteomes" id="UP000214746">
    <property type="component" value="Unassembled WGS sequence"/>
</dbReference>
<comment type="catalytic activity">
    <reaction evidence="1">
        <text>ATP + protein L-histidine = ADP + protein N-phospho-L-histidine.</text>
        <dbReference type="EC" id="2.7.13.3"/>
    </reaction>
</comment>
<reference evidence="8" key="1">
    <citation type="submission" date="2018-06" db="EMBL/GenBank/DDBJ databases">
        <title>Paenibacillus xerothermodurans sp. nov. an extremely dry heat resistant spore forming bacterium isolated from the soil of Cape Canaveral, Florida.</title>
        <authorList>
            <person name="Seuylemezian A."/>
            <person name="Kaur N."/>
            <person name="Patil P."/>
            <person name="Patil P."/>
            <person name="Mayilraj S."/>
            <person name="Vaishampayan P."/>
        </authorList>
    </citation>
    <scope>NUCLEOTIDE SEQUENCE [LARGE SCALE GENOMIC DNA]</scope>
    <source>
        <strain evidence="8">ATCC 27380</strain>
    </source>
</reference>
<dbReference type="InterPro" id="IPR003594">
    <property type="entry name" value="HATPase_dom"/>
</dbReference>
<keyword evidence="8" id="KW-0547">Nucleotide-binding</keyword>
<dbReference type="Gene3D" id="3.30.565.10">
    <property type="entry name" value="Histidine kinase-like ATPase, C-terminal domain"/>
    <property type="match status" value="1"/>
</dbReference>
<proteinExistence type="predicted"/>
<dbReference type="OrthoDB" id="9792991at2"/>
<evidence type="ECO:0000313" key="8">
    <source>
        <dbReference type="EMBL" id="PZE19065.1"/>
    </source>
</evidence>
<dbReference type="PANTHER" id="PTHR45453">
    <property type="entry name" value="PHOSPHATE REGULON SENSOR PROTEIN PHOR"/>
    <property type="match status" value="1"/>
</dbReference>
<evidence type="ECO:0000256" key="2">
    <source>
        <dbReference type="ARBA" id="ARBA00012438"/>
    </source>
</evidence>
<evidence type="ECO:0000256" key="4">
    <source>
        <dbReference type="ARBA" id="ARBA00022679"/>
    </source>
</evidence>
<comment type="caution">
    <text evidence="8">The sequence shown here is derived from an EMBL/GenBank/DDBJ whole genome shotgun (WGS) entry which is preliminary data.</text>
</comment>
<dbReference type="GO" id="GO:0004721">
    <property type="term" value="F:phosphoprotein phosphatase activity"/>
    <property type="evidence" value="ECO:0007669"/>
    <property type="project" value="TreeGrafter"/>
</dbReference>
<dbReference type="GO" id="GO:0005886">
    <property type="term" value="C:plasma membrane"/>
    <property type="evidence" value="ECO:0007669"/>
    <property type="project" value="TreeGrafter"/>
</dbReference>
<accession>A0A2W1NHP7</accession>
<evidence type="ECO:0000259" key="7">
    <source>
        <dbReference type="Pfam" id="PF02518"/>
    </source>
</evidence>
<evidence type="ECO:0000256" key="6">
    <source>
        <dbReference type="ARBA" id="ARBA00023012"/>
    </source>
</evidence>
<dbReference type="InterPro" id="IPR036890">
    <property type="entry name" value="HATPase_C_sf"/>
</dbReference>
<feature type="domain" description="Histidine kinase/HSP90-like ATPase" evidence="7">
    <location>
        <begin position="4"/>
        <end position="88"/>
    </location>
</feature>
<keyword evidence="6" id="KW-0902">Two-component regulatory system</keyword>
<evidence type="ECO:0000313" key="9">
    <source>
        <dbReference type="Proteomes" id="UP000214746"/>
    </source>
</evidence>
<protein>
    <recommendedName>
        <fullName evidence="2">histidine kinase</fullName>
        <ecNumber evidence="2">2.7.13.3</ecNumber>
    </recommendedName>
</protein>
<evidence type="ECO:0000256" key="1">
    <source>
        <dbReference type="ARBA" id="ARBA00000085"/>
    </source>
</evidence>
<dbReference type="GO" id="GO:0016036">
    <property type="term" value="P:cellular response to phosphate starvation"/>
    <property type="evidence" value="ECO:0007669"/>
    <property type="project" value="TreeGrafter"/>
</dbReference>
<dbReference type="EC" id="2.7.13.3" evidence="2"/>
<evidence type="ECO:0000256" key="3">
    <source>
        <dbReference type="ARBA" id="ARBA00022553"/>
    </source>
</evidence>
<dbReference type="InterPro" id="IPR050351">
    <property type="entry name" value="BphY/WalK/GraS-like"/>
</dbReference>
<sequence length="95" mass="10665">MEGLRKLIGNALKYAMPDTRVHLALGENAHQLMFTIKNVSACDIDYTVEDLLERLKRADQSRHTEGSGLRLAIAKSIVVLHGGQLHIELASYYFK</sequence>
<dbReference type="AlphaFoldDB" id="A0A2W1NHP7"/>
<dbReference type="GO" id="GO:0000155">
    <property type="term" value="F:phosphorelay sensor kinase activity"/>
    <property type="evidence" value="ECO:0007669"/>
    <property type="project" value="TreeGrafter"/>
</dbReference>
<dbReference type="GO" id="GO:0005524">
    <property type="term" value="F:ATP binding"/>
    <property type="evidence" value="ECO:0007669"/>
    <property type="project" value="UniProtKB-KW"/>
</dbReference>
<dbReference type="SUPFAM" id="SSF55874">
    <property type="entry name" value="ATPase domain of HSP90 chaperone/DNA topoisomerase II/histidine kinase"/>
    <property type="match status" value="1"/>
</dbReference>
<gene>
    <name evidence="8" type="ORF">CBW46_020400</name>
</gene>
<keyword evidence="5" id="KW-0418">Kinase</keyword>
<keyword evidence="4" id="KW-0808">Transferase</keyword>
<dbReference type="Pfam" id="PF02518">
    <property type="entry name" value="HATPase_c"/>
    <property type="match status" value="1"/>
</dbReference>
<organism evidence="8 9">
    <name type="scientific">Paenibacillus xerothermodurans</name>
    <dbReference type="NCBI Taxonomy" id="1977292"/>
    <lineage>
        <taxon>Bacteria</taxon>
        <taxon>Bacillati</taxon>
        <taxon>Bacillota</taxon>
        <taxon>Bacilli</taxon>
        <taxon>Bacillales</taxon>
        <taxon>Paenibacillaceae</taxon>
        <taxon>Paenibacillus</taxon>
    </lineage>
</organism>